<reference evidence="3" key="3">
    <citation type="submission" date="2019-01" db="EMBL/GenBank/DDBJ databases">
        <authorList>
            <consortium name="NCBI Pathogen Detection Project"/>
        </authorList>
    </citation>
    <scope>NUCLEOTIDE SEQUENCE</scope>
    <source>
        <strain evidence="3">BCW_3452</strain>
    </source>
</reference>
<evidence type="ECO:0000313" key="5">
    <source>
        <dbReference type="Proteomes" id="UP000054370"/>
    </source>
</evidence>
<dbReference type="EMBL" id="LOSH02000001">
    <property type="protein sequence ID" value="PNM78123.1"/>
    <property type="molecule type" value="Genomic_DNA"/>
</dbReference>
<evidence type="ECO:0000313" key="4">
    <source>
        <dbReference type="EMBL" id="PNM78123.1"/>
    </source>
</evidence>
<comment type="caution">
    <text evidence="3">The sequence shown here is derived from an EMBL/GenBank/DDBJ whole genome shotgun (WGS) entry which is preliminary data.</text>
</comment>
<evidence type="ECO:0000256" key="1">
    <source>
        <dbReference type="HAMAP-Rule" id="MF_01584"/>
    </source>
</evidence>
<sequence length="220" mass="24517">MRTELTPIEARVIGCLIEKEVTTPDQYPLSLNALTNACNQKSNREPVMSLSESEVLDAVDQLISRRLVSDESGFNSRVSKYQHRFCNTEFGDLKLSAQEKGIVCCMLLRGPQTPGELRTRTNRLATFADVKEVESALDKLASEERGQLVVKLPIEPGKRESRYMHQFCGEVDLDAFQGSALMTPSSAAQFDDERVAHLEAEVEALKQELAELKSLVNSLL</sequence>
<dbReference type="RefSeq" id="WP_026050678.1">
    <property type="nucleotide sequence ID" value="NZ_CP044068.1"/>
</dbReference>
<dbReference type="HAMAP" id="MF_01584">
    <property type="entry name" value="UPF0502"/>
    <property type="match status" value="1"/>
</dbReference>
<dbReference type="PANTHER" id="PTHR38768">
    <property type="entry name" value="UPF0502 PROTEIN YCEH"/>
    <property type="match status" value="1"/>
</dbReference>
<evidence type="ECO:0000313" key="3">
    <source>
        <dbReference type="EMBL" id="HAS8540550.1"/>
    </source>
</evidence>
<dbReference type="Pfam" id="PF04337">
    <property type="entry name" value="DUF480"/>
    <property type="match status" value="1"/>
</dbReference>
<dbReference type="AlphaFoldDB" id="A0A4Q7IB03"/>
<reference evidence="4 5" key="1">
    <citation type="submission" date="2017-12" db="EMBL/GenBank/DDBJ databases">
        <title>FDA dAtabase for Regulatory Grade micrObial Sequences (FDA-ARGOS): Supporting development and validation of Infectious Disease Dx tests.</title>
        <authorList>
            <person name="Hoffmann M."/>
            <person name="Allard M."/>
            <person name="Evans P."/>
            <person name="Brown E."/>
            <person name="Tallon L.J."/>
            <person name="Sadzewicz L."/>
            <person name="Sengamalay N."/>
            <person name="Ott S."/>
            <person name="Godinez A."/>
            <person name="Nagaraj S."/>
            <person name="Vavikolanu K."/>
            <person name="Aluvathingal J."/>
            <person name="Nadendla S."/>
            <person name="Hobson J."/>
            <person name="Sichtig H."/>
        </authorList>
    </citation>
    <scope>NUCLEOTIDE SEQUENCE [LARGE SCALE GENOMIC DNA]</scope>
    <source>
        <strain evidence="5">ATCC 29307</strain>
        <strain evidence="4">FDAARGOS_118</strain>
    </source>
</reference>
<dbReference type="InterPro" id="IPR007432">
    <property type="entry name" value="DUF480"/>
</dbReference>
<evidence type="ECO:0000256" key="2">
    <source>
        <dbReference type="SAM" id="Coils"/>
    </source>
</evidence>
<dbReference type="SUPFAM" id="SSF46785">
    <property type="entry name" value="Winged helix' DNA-binding domain"/>
    <property type="match status" value="2"/>
</dbReference>
<proteinExistence type="inferred from homology"/>
<dbReference type="Proteomes" id="UP000863257">
    <property type="component" value="Unassembled WGS sequence"/>
</dbReference>
<gene>
    <name evidence="4" type="ORF">AL548_006010</name>
    <name evidence="3" type="ORF">I7730_12210</name>
</gene>
<accession>A0A4Q7IB03</accession>
<organism evidence="3 6">
    <name type="scientific">Vibrio vulnificus</name>
    <dbReference type="NCBI Taxonomy" id="672"/>
    <lineage>
        <taxon>Bacteria</taxon>
        <taxon>Pseudomonadati</taxon>
        <taxon>Pseudomonadota</taxon>
        <taxon>Gammaproteobacteria</taxon>
        <taxon>Vibrionales</taxon>
        <taxon>Vibrionaceae</taxon>
        <taxon>Vibrio</taxon>
    </lineage>
</organism>
<keyword evidence="5" id="KW-1185">Reference proteome</keyword>
<comment type="similarity">
    <text evidence="1">Belongs to the UPF0502 family.</text>
</comment>
<dbReference type="Proteomes" id="UP000054370">
    <property type="component" value="Unassembled WGS sequence"/>
</dbReference>
<evidence type="ECO:0000313" key="6">
    <source>
        <dbReference type="Proteomes" id="UP000863257"/>
    </source>
</evidence>
<feature type="coiled-coil region" evidence="2">
    <location>
        <begin position="188"/>
        <end position="215"/>
    </location>
</feature>
<dbReference type="GeneID" id="93897702"/>
<protein>
    <submittedName>
        <fullName evidence="3">DUF480 domain-containing protein</fullName>
    </submittedName>
</protein>
<dbReference type="EMBL" id="DACRBY010000014">
    <property type="protein sequence ID" value="HAS8540550.1"/>
    <property type="molecule type" value="Genomic_DNA"/>
</dbReference>
<keyword evidence="2" id="KW-0175">Coiled coil</keyword>
<reference evidence="3" key="2">
    <citation type="journal article" date="2018" name="Genome Biol.">
        <title>SKESA: strategic k-mer extension for scrupulous assemblies.</title>
        <authorList>
            <person name="Souvorov A."/>
            <person name="Agarwala R."/>
            <person name="Lipman D.J."/>
        </authorList>
    </citation>
    <scope>NUCLEOTIDE SEQUENCE</scope>
    <source>
        <strain evidence="3">BCW_3452</strain>
    </source>
</reference>
<dbReference type="InterPro" id="IPR036390">
    <property type="entry name" value="WH_DNA-bd_sf"/>
</dbReference>
<name>A0A4Q7IB03_VIBVL</name>
<dbReference type="InterPro" id="IPR036388">
    <property type="entry name" value="WH-like_DNA-bd_sf"/>
</dbReference>
<dbReference type="Gene3D" id="1.10.10.10">
    <property type="entry name" value="Winged helix-like DNA-binding domain superfamily/Winged helix DNA-binding domain"/>
    <property type="match status" value="2"/>
</dbReference>
<dbReference type="PANTHER" id="PTHR38768:SF1">
    <property type="entry name" value="UPF0502 PROTEIN YCEH"/>
    <property type="match status" value="1"/>
</dbReference>